<dbReference type="GO" id="GO:0003755">
    <property type="term" value="F:peptidyl-prolyl cis-trans isomerase activity"/>
    <property type="evidence" value="ECO:0007669"/>
    <property type="project" value="UniProtKB-KW"/>
</dbReference>
<keyword evidence="5 6" id="KW-0413">Isomerase</keyword>
<protein>
    <recommendedName>
        <fullName evidence="3 6">peptidylprolyl isomerase</fullName>
        <ecNumber evidence="3 6">5.2.1.8</ecNumber>
    </recommendedName>
</protein>
<proteinExistence type="inferred from homology"/>
<evidence type="ECO:0000256" key="4">
    <source>
        <dbReference type="ARBA" id="ARBA00023110"/>
    </source>
</evidence>
<evidence type="ECO:0000256" key="5">
    <source>
        <dbReference type="ARBA" id="ARBA00023235"/>
    </source>
</evidence>
<dbReference type="PROSITE" id="PS50059">
    <property type="entry name" value="FKBP_PPIASE"/>
    <property type="match status" value="1"/>
</dbReference>
<dbReference type="SUPFAM" id="SSF54534">
    <property type="entry name" value="FKBP-like"/>
    <property type="match status" value="1"/>
</dbReference>
<feature type="chain" id="PRO_5038102314" description="peptidylprolyl isomerase" evidence="8">
    <location>
        <begin position="25"/>
        <end position="337"/>
    </location>
</feature>
<gene>
    <name evidence="10" type="ORF">JD276_05060</name>
</gene>
<feature type="region of interest" description="Disordered" evidence="7">
    <location>
        <begin position="257"/>
        <end position="276"/>
    </location>
</feature>
<feature type="signal peptide" evidence="8">
    <location>
        <begin position="1"/>
        <end position="24"/>
    </location>
</feature>
<dbReference type="AlphaFoldDB" id="A0A934Q8B1"/>
<evidence type="ECO:0000256" key="6">
    <source>
        <dbReference type="PROSITE-ProRule" id="PRU00277"/>
    </source>
</evidence>
<keyword evidence="8" id="KW-0732">Signal</keyword>
<evidence type="ECO:0000256" key="8">
    <source>
        <dbReference type="SAM" id="SignalP"/>
    </source>
</evidence>
<dbReference type="PROSITE" id="PS51257">
    <property type="entry name" value="PROKAR_LIPOPROTEIN"/>
    <property type="match status" value="1"/>
</dbReference>
<reference evidence="10" key="1">
    <citation type="submission" date="2020-12" db="EMBL/GenBank/DDBJ databases">
        <title>Leucobacter sp. CAS1, isolated from Chromium sludge.</title>
        <authorList>
            <person name="Xu Z."/>
        </authorList>
    </citation>
    <scope>NUCLEOTIDE SEQUENCE</scope>
    <source>
        <strain evidence="10">CSA1</strain>
    </source>
</reference>
<dbReference type="Gene3D" id="3.10.50.40">
    <property type="match status" value="1"/>
</dbReference>
<keyword evidence="11" id="KW-1185">Reference proteome</keyword>
<evidence type="ECO:0000313" key="11">
    <source>
        <dbReference type="Proteomes" id="UP000608530"/>
    </source>
</evidence>
<comment type="caution">
    <text evidence="10">The sequence shown here is derived from an EMBL/GenBank/DDBJ whole genome shotgun (WGS) entry which is preliminary data.</text>
</comment>
<evidence type="ECO:0000256" key="7">
    <source>
        <dbReference type="SAM" id="MobiDB-lite"/>
    </source>
</evidence>
<feature type="domain" description="PPIase FKBP-type" evidence="9">
    <location>
        <begin position="236"/>
        <end position="334"/>
    </location>
</feature>
<dbReference type="EC" id="5.2.1.8" evidence="3 6"/>
<dbReference type="Pfam" id="PF00254">
    <property type="entry name" value="FKBP_C"/>
    <property type="match status" value="1"/>
</dbReference>
<comment type="catalytic activity">
    <reaction evidence="1 6">
        <text>[protein]-peptidylproline (omega=180) = [protein]-peptidylproline (omega=0)</text>
        <dbReference type="Rhea" id="RHEA:16237"/>
        <dbReference type="Rhea" id="RHEA-COMP:10747"/>
        <dbReference type="Rhea" id="RHEA-COMP:10748"/>
        <dbReference type="ChEBI" id="CHEBI:83833"/>
        <dbReference type="ChEBI" id="CHEBI:83834"/>
        <dbReference type="EC" id="5.2.1.8"/>
    </reaction>
</comment>
<accession>A0A934Q8B1</accession>
<dbReference type="Proteomes" id="UP000608530">
    <property type="component" value="Unassembled WGS sequence"/>
</dbReference>
<evidence type="ECO:0000256" key="1">
    <source>
        <dbReference type="ARBA" id="ARBA00000971"/>
    </source>
</evidence>
<dbReference type="InterPro" id="IPR046357">
    <property type="entry name" value="PPIase_dom_sf"/>
</dbReference>
<name>A0A934Q8B1_9MICO</name>
<dbReference type="PANTHER" id="PTHR43811:SF19">
    <property type="entry name" value="39 KDA FK506-BINDING NUCLEAR PROTEIN"/>
    <property type="match status" value="1"/>
</dbReference>
<dbReference type="PANTHER" id="PTHR43811">
    <property type="entry name" value="FKBP-TYPE PEPTIDYL-PROLYL CIS-TRANS ISOMERASE FKPA"/>
    <property type="match status" value="1"/>
</dbReference>
<evidence type="ECO:0000256" key="3">
    <source>
        <dbReference type="ARBA" id="ARBA00013194"/>
    </source>
</evidence>
<dbReference type="RefSeq" id="WP_200114516.1">
    <property type="nucleotide sequence ID" value="NZ_JAEHOH010000006.1"/>
</dbReference>
<sequence>MKRTRILIPAAVAAALVLAGCSAASGPSEDANGEACAPAGEASQAVKVSGDAGGELTLDAETPLKATQVERSVLTNGEGEVPETDASVNVAVTYFNGSTGDIVTQIPEAPLPNSQEQLQAGGAAWMYDAVRCSVPGQRVALAVPVEDALGGLTAEESGIPGLKDEDSVIAVFDFGEAVESAAEQCEELKPRDEKYPEVETFDDQAPEITIPECMEAPEELEVQVLEEGDGAVVKEGDEVSVQYRGIIWRTGEEFDSSWSRGEPASFPAREGKPEEGIDGVIRGFSEALIGQKVGSQIMSIVPAEDGGYGAARLQQMGHAPDDVMVFVLEIVDTQAAE</sequence>
<evidence type="ECO:0000256" key="2">
    <source>
        <dbReference type="ARBA" id="ARBA00006577"/>
    </source>
</evidence>
<dbReference type="InterPro" id="IPR001179">
    <property type="entry name" value="PPIase_FKBP_dom"/>
</dbReference>
<evidence type="ECO:0000313" key="10">
    <source>
        <dbReference type="EMBL" id="MBK0418402.1"/>
    </source>
</evidence>
<dbReference type="EMBL" id="JAEHOH010000006">
    <property type="protein sequence ID" value="MBK0418402.1"/>
    <property type="molecule type" value="Genomic_DNA"/>
</dbReference>
<organism evidence="10 11">
    <name type="scientific">Leucobacter chromiisoli</name>
    <dbReference type="NCBI Taxonomy" id="2796471"/>
    <lineage>
        <taxon>Bacteria</taxon>
        <taxon>Bacillati</taxon>
        <taxon>Actinomycetota</taxon>
        <taxon>Actinomycetes</taxon>
        <taxon>Micrococcales</taxon>
        <taxon>Microbacteriaceae</taxon>
        <taxon>Leucobacter</taxon>
    </lineage>
</organism>
<keyword evidence="4 6" id="KW-0697">Rotamase</keyword>
<evidence type="ECO:0000259" key="9">
    <source>
        <dbReference type="PROSITE" id="PS50059"/>
    </source>
</evidence>
<comment type="similarity">
    <text evidence="2">Belongs to the FKBP-type PPIase family.</text>
</comment>